<protein>
    <submittedName>
        <fullName evidence="1">Uncharacterized protein</fullName>
    </submittedName>
</protein>
<dbReference type="Proteomes" id="UP001515480">
    <property type="component" value="Unassembled WGS sequence"/>
</dbReference>
<accession>A0AB34JIU2</accession>
<sequence length="89" mass="9859">MSTVVRGEQTDFNGVSEAQIANTKCTSVEMTQVLRGGVIARHVIHSFVIHMKDRGRGLRQVQIIKKTTSVFNIGSERGGRDNFSVRRSA</sequence>
<gene>
    <name evidence="1" type="ORF">AB1Y20_020988</name>
</gene>
<reference evidence="1 2" key="1">
    <citation type="journal article" date="2024" name="Science">
        <title>Giant polyketide synthase enzymes in the biosynthesis of giant marine polyether toxins.</title>
        <authorList>
            <person name="Fallon T.R."/>
            <person name="Shende V.V."/>
            <person name="Wierzbicki I.H."/>
            <person name="Pendleton A.L."/>
            <person name="Watervoot N.F."/>
            <person name="Auber R.P."/>
            <person name="Gonzalez D.J."/>
            <person name="Wisecaver J.H."/>
            <person name="Moore B.S."/>
        </authorList>
    </citation>
    <scope>NUCLEOTIDE SEQUENCE [LARGE SCALE GENOMIC DNA]</scope>
    <source>
        <strain evidence="1 2">12B1</strain>
    </source>
</reference>
<evidence type="ECO:0000313" key="2">
    <source>
        <dbReference type="Proteomes" id="UP001515480"/>
    </source>
</evidence>
<dbReference type="EMBL" id="JBGBPQ010000007">
    <property type="protein sequence ID" value="KAL1521321.1"/>
    <property type="molecule type" value="Genomic_DNA"/>
</dbReference>
<dbReference type="AlphaFoldDB" id="A0AB34JIU2"/>
<comment type="caution">
    <text evidence="1">The sequence shown here is derived from an EMBL/GenBank/DDBJ whole genome shotgun (WGS) entry which is preliminary data.</text>
</comment>
<evidence type="ECO:0000313" key="1">
    <source>
        <dbReference type="EMBL" id="KAL1521321.1"/>
    </source>
</evidence>
<proteinExistence type="predicted"/>
<organism evidence="1 2">
    <name type="scientific">Prymnesium parvum</name>
    <name type="common">Toxic golden alga</name>
    <dbReference type="NCBI Taxonomy" id="97485"/>
    <lineage>
        <taxon>Eukaryota</taxon>
        <taxon>Haptista</taxon>
        <taxon>Haptophyta</taxon>
        <taxon>Prymnesiophyceae</taxon>
        <taxon>Prymnesiales</taxon>
        <taxon>Prymnesiaceae</taxon>
        <taxon>Prymnesium</taxon>
    </lineage>
</organism>
<name>A0AB34JIU2_PRYPA</name>
<keyword evidence="2" id="KW-1185">Reference proteome</keyword>